<name>A0A158QCQ7_HYMDI</name>
<feature type="binding site" evidence="8">
    <location>
        <position position="785"/>
    </location>
    <ligand>
        <name>Zn(2+)</name>
        <dbReference type="ChEBI" id="CHEBI:29105"/>
    </ligand>
</feature>
<dbReference type="SUPFAM" id="SSF52467">
    <property type="entry name" value="DHS-like NAD/FAD-binding domain"/>
    <property type="match status" value="3"/>
</dbReference>
<dbReference type="Gene3D" id="3.30.1600.10">
    <property type="entry name" value="SIR2/SIRT2 'Small Domain"/>
    <property type="match status" value="3"/>
</dbReference>
<dbReference type="OrthoDB" id="420264at2759"/>
<feature type="region of interest" description="Disordered" evidence="9">
    <location>
        <begin position="1"/>
        <end position="20"/>
    </location>
</feature>
<keyword evidence="5" id="KW-0520">NAD</keyword>
<dbReference type="STRING" id="6216.A0A158QCQ7"/>
<accession>A0A158QCQ7</accession>
<feature type="binding site" evidence="8">
    <location>
        <position position="183"/>
    </location>
    <ligand>
        <name>Zn(2+)</name>
        <dbReference type="ChEBI" id="CHEBI:29105"/>
    </ligand>
</feature>
<dbReference type="GO" id="GO:0046872">
    <property type="term" value="F:metal ion binding"/>
    <property type="evidence" value="ECO:0007669"/>
    <property type="project" value="UniProtKB-KW"/>
</dbReference>
<comment type="cofactor">
    <cofactor evidence="1">
        <name>Zn(2+)</name>
        <dbReference type="ChEBI" id="CHEBI:29105"/>
    </cofactor>
</comment>
<feature type="domain" description="Deacetylase sirtuin-type" evidence="10">
    <location>
        <begin position="618"/>
        <end position="906"/>
    </location>
</feature>
<keyword evidence="2" id="KW-0808">Transferase</keyword>
<feature type="binding site" evidence="8">
    <location>
        <position position="780"/>
    </location>
    <ligand>
        <name>Zn(2+)</name>
        <dbReference type="ChEBI" id="CHEBI:29105"/>
    </ligand>
</feature>
<feature type="binding site" evidence="8">
    <location>
        <position position="429"/>
    </location>
    <ligand>
        <name>Zn(2+)</name>
        <dbReference type="ChEBI" id="CHEBI:29105"/>
    </ligand>
</feature>
<evidence type="ECO:0000256" key="6">
    <source>
        <dbReference type="ARBA" id="ARBA00048378"/>
    </source>
</evidence>
<gene>
    <name evidence="11" type="ORF">HDID_LOCUS1816</name>
</gene>
<evidence type="ECO:0000313" key="11">
    <source>
        <dbReference type="EMBL" id="VDL19277.1"/>
    </source>
</evidence>
<feature type="binding site" evidence="8">
    <location>
        <position position="458"/>
    </location>
    <ligand>
        <name>Zn(2+)</name>
        <dbReference type="ChEBI" id="CHEBI:29105"/>
    </ligand>
</feature>
<keyword evidence="4 8" id="KW-0862">Zinc</keyword>
<reference evidence="11 12" key="2">
    <citation type="submission" date="2018-11" db="EMBL/GenBank/DDBJ databases">
        <authorList>
            <consortium name="Pathogen Informatics"/>
        </authorList>
    </citation>
    <scope>NUCLEOTIDE SEQUENCE [LARGE SCALE GENOMIC DNA]</scope>
</reference>
<dbReference type="GO" id="GO:0005634">
    <property type="term" value="C:nucleus"/>
    <property type="evidence" value="ECO:0007669"/>
    <property type="project" value="TreeGrafter"/>
</dbReference>
<feature type="active site" description="Proton acceptor" evidence="8">
    <location>
        <position position="151"/>
    </location>
</feature>
<sequence length="910" mass="102385">MAFNMDSLKDALELSSSPPEGQLETVDLEGIAKYIKSGKAKNVITAIGAGISTSAGIPDFRSKETGIYENLNEYNLPDPMAVFSIDYFEMNPKPFFQVAKNLYHPYAKPTLAHYFIKLLNEKGILLRDYTQNADQLERLAGIPEEKIIEAHGSFHKGHCVKCRTEYPFEYLKGCILKQEVPKCSRKICDGVVKPDIVFFGEPLPDEFYTGVKRDFPKCDLLIIMGTSLSVHPFCGIVDLVKDGVPRLLINREYNPRTIAIVPMHFNEPDNKTDVLAKGDADDICLQSRRHSDVYSIEFLGIAKYIKSGKAKNIITAVGAGISTAAGIPDFRSPGTGLYSNLDEYGLDDPMDVFDLEFFEDNPAPFFKVAKSLYHPNAKPTLAHYFIKLLNDKGLLLRDYTQNVDMLERICGIPEEKLVEAHGSYNTGRCLKCRKKYPFEYFKKPILEQSIPTCSKENCDGVIKPDIVFFGEDLPKKYHRGVRKDFQKCDLLIIMGTSLKVAPFNHVIDFASGKIPRLLINRELSENVHASKPLKWGMKDNLRDVFCQGDADDGCLRLAELLDWKNDLLLLQETRNKELDKIFVKESKMSGRQSCLVVEITLVSMDAIKIAFGLSRSDCTLESLDLEGVANLIKEGKARNIITAVGAGISTSAGIPDFRSPNTGIYDNLEEYNLPSPMAVFDISYFERNPKPFFEVARRLYRPYAKPTTAHYFIRLLAEKGLLLRHYTQNVDQLERISGLPEDKMIEAHGSFHTGHCLTCHKEYSFEYFKVRILDKEVPKCEVPNCAGVVKPDVVFFGESLPSKFTHGVNKDFPKCDLLIIIGTSLQVLPFCGIINCTRKGVPRLYLNREYTTGSTSGFVSFVMKWMVAGLKSRPLKWGVPGNKTDVFVKGDADESCLRFAELLGWKVCLQ</sequence>
<evidence type="ECO:0000256" key="7">
    <source>
        <dbReference type="ARBA" id="ARBA00048905"/>
    </source>
</evidence>
<dbReference type="Pfam" id="PF02146">
    <property type="entry name" value="SIR2"/>
    <property type="match status" value="3"/>
</dbReference>
<feature type="binding site" evidence="8">
    <location>
        <position position="756"/>
    </location>
    <ligand>
        <name>Zn(2+)</name>
        <dbReference type="ChEBI" id="CHEBI:29105"/>
    </ligand>
</feature>
<feature type="binding site" evidence="8">
    <location>
        <position position="162"/>
    </location>
    <ligand>
        <name>Zn(2+)</name>
        <dbReference type="ChEBI" id="CHEBI:29105"/>
    </ligand>
</feature>
<evidence type="ECO:0000256" key="5">
    <source>
        <dbReference type="ARBA" id="ARBA00023027"/>
    </source>
</evidence>
<dbReference type="PANTHER" id="PTHR11085:SF6">
    <property type="entry name" value="NAD-DEPENDENT PROTEIN DEACETYLASE SIRTUIN-2"/>
    <property type="match status" value="1"/>
</dbReference>
<dbReference type="GO" id="GO:0070403">
    <property type="term" value="F:NAD+ binding"/>
    <property type="evidence" value="ECO:0007669"/>
    <property type="project" value="InterPro"/>
</dbReference>
<dbReference type="InterPro" id="IPR003000">
    <property type="entry name" value="Sirtuin"/>
</dbReference>
<evidence type="ECO:0000256" key="9">
    <source>
        <dbReference type="SAM" id="MobiDB-lite"/>
    </source>
</evidence>
<dbReference type="Gene3D" id="3.40.50.1220">
    <property type="entry name" value="TPP-binding domain"/>
    <property type="match status" value="3"/>
</dbReference>
<dbReference type="InterPro" id="IPR026591">
    <property type="entry name" value="Sirtuin_cat_small_dom_sf"/>
</dbReference>
<protein>
    <submittedName>
        <fullName evidence="13">Protein acetyllysine N-acetyltransferase</fullName>
    </submittedName>
</protein>
<reference evidence="13" key="1">
    <citation type="submission" date="2016-04" db="UniProtKB">
        <authorList>
            <consortium name="WormBaseParasite"/>
        </authorList>
    </citation>
    <scope>IDENTIFICATION</scope>
</reference>
<dbReference type="PANTHER" id="PTHR11085">
    <property type="entry name" value="NAD-DEPENDENT PROTEIN DEACYLASE SIRTUIN-5, MITOCHONDRIAL-RELATED"/>
    <property type="match status" value="1"/>
</dbReference>
<feature type="binding site" evidence="8">
    <location>
        <position position="759"/>
    </location>
    <ligand>
        <name>Zn(2+)</name>
        <dbReference type="ChEBI" id="CHEBI:29105"/>
    </ligand>
</feature>
<feature type="active site" description="Proton acceptor" evidence="8">
    <location>
        <position position="421"/>
    </location>
</feature>
<dbReference type="PROSITE" id="PS50305">
    <property type="entry name" value="SIRTUIN"/>
    <property type="match status" value="3"/>
</dbReference>
<evidence type="ECO:0000259" key="10">
    <source>
        <dbReference type="PROSITE" id="PS50305"/>
    </source>
</evidence>
<feature type="domain" description="Deacetylase sirtuin-type" evidence="10">
    <location>
        <begin position="289"/>
        <end position="564"/>
    </location>
</feature>
<organism evidence="13">
    <name type="scientific">Hymenolepis diminuta</name>
    <name type="common">Rat tapeworm</name>
    <dbReference type="NCBI Taxonomy" id="6216"/>
    <lineage>
        <taxon>Eukaryota</taxon>
        <taxon>Metazoa</taxon>
        <taxon>Spiralia</taxon>
        <taxon>Lophotrochozoa</taxon>
        <taxon>Platyhelminthes</taxon>
        <taxon>Cestoda</taxon>
        <taxon>Eucestoda</taxon>
        <taxon>Cyclophyllidea</taxon>
        <taxon>Hymenolepididae</taxon>
        <taxon>Hymenolepis</taxon>
    </lineage>
</organism>
<dbReference type="InterPro" id="IPR050134">
    <property type="entry name" value="NAD-dep_sirtuin_deacylases"/>
</dbReference>
<feature type="binding site" evidence="8">
    <location>
        <position position="432"/>
    </location>
    <ligand>
        <name>Zn(2+)</name>
        <dbReference type="ChEBI" id="CHEBI:29105"/>
    </ligand>
</feature>
<feature type="active site" description="Proton acceptor" evidence="8">
    <location>
        <position position="748"/>
    </location>
</feature>
<feature type="binding site" evidence="8">
    <location>
        <position position="159"/>
    </location>
    <ligand>
        <name>Zn(2+)</name>
        <dbReference type="ChEBI" id="CHEBI:29105"/>
    </ligand>
</feature>
<dbReference type="Proteomes" id="UP000274504">
    <property type="component" value="Unassembled WGS sequence"/>
</dbReference>
<evidence type="ECO:0000256" key="1">
    <source>
        <dbReference type="ARBA" id="ARBA00001947"/>
    </source>
</evidence>
<keyword evidence="3 8" id="KW-0479">Metal-binding</keyword>
<feature type="binding site" evidence="8">
    <location>
        <position position="188"/>
    </location>
    <ligand>
        <name>Zn(2+)</name>
        <dbReference type="ChEBI" id="CHEBI:29105"/>
    </ligand>
</feature>
<dbReference type="AlphaFoldDB" id="A0A158QCQ7"/>
<evidence type="ECO:0000256" key="4">
    <source>
        <dbReference type="ARBA" id="ARBA00022833"/>
    </source>
</evidence>
<evidence type="ECO:0000256" key="2">
    <source>
        <dbReference type="ARBA" id="ARBA00022679"/>
    </source>
</evidence>
<dbReference type="InterPro" id="IPR029035">
    <property type="entry name" value="DHS-like_NAD/FAD-binding_dom"/>
</dbReference>
<comment type="catalytic activity">
    <reaction evidence="7">
        <text>N(6)-tetradecanoyl-L-lysyl-[protein] + NAD(+) + H2O = 2''-O-tetradecanoyl-ADP-D-ribose + nicotinamide + L-lysyl-[protein]</text>
        <dbReference type="Rhea" id="RHEA:70567"/>
        <dbReference type="Rhea" id="RHEA-COMP:9752"/>
        <dbReference type="Rhea" id="RHEA-COMP:15437"/>
        <dbReference type="ChEBI" id="CHEBI:15377"/>
        <dbReference type="ChEBI" id="CHEBI:17154"/>
        <dbReference type="ChEBI" id="CHEBI:29969"/>
        <dbReference type="ChEBI" id="CHEBI:57540"/>
        <dbReference type="ChEBI" id="CHEBI:141129"/>
        <dbReference type="ChEBI" id="CHEBI:189674"/>
    </reaction>
    <physiologicalReaction direction="left-to-right" evidence="7">
        <dbReference type="Rhea" id="RHEA:70568"/>
    </physiologicalReaction>
</comment>
<proteinExistence type="predicted"/>
<feature type="binding site" evidence="8">
    <location>
        <position position="453"/>
    </location>
    <ligand>
        <name>Zn(2+)</name>
        <dbReference type="ChEBI" id="CHEBI:29105"/>
    </ligand>
</feature>
<evidence type="ECO:0000313" key="13">
    <source>
        <dbReference type="WBParaSite" id="HDID_0000181501-mRNA-1"/>
    </source>
</evidence>
<evidence type="ECO:0000313" key="12">
    <source>
        <dbReference type="Proteomes" id="UP000274504"/>
    </source>
</evidence>
<dbReference type="EMBL" id="UYSG01000377">
    <property type="protein sequence ID" value="VDL19277.1"/>
    <property type="molecule type" value="Genomic_DNA"/>
</dbReference>
<feature type="domain" description="Deacetylase sirtuin-type" evidence="10">
    <location>
        <begin position="21"/>
        <end position="287"/>
    </location>
</feature>
<dbReference type="WBParaSite" id="HDID_0000181501-mRNA-1">
    <property type="protein sequence ID" value="HDID_0000181501-mRNA-1"/>
    <property type="gene ID" value="HDID_0000181501"/>
</dbReference>
<evidence type="ECO:0000256" key="3">
    <source>
        <dbReference type="ARBA" id="ARBA00022723"/>
    </source>
</evidence>
<dbReference type="GO" id="GO:0017136">
    <property type="term" value="F:histone deacetylase activity, NAD-dependent"/>
    <property type="evidence" value="ECO:0007669"/>
    <property type="project" value="TreeGrafter"/>
</dbReference>
<dbReference type="InterPro" id="IPR026590">
    <property type="entry name" value="Ssirtuin_cat_dom"/>
</dbReference>
<comment type="catalytic activity">
    <reaction evidence="6">
        <text>N(6)-hexadecanoyl-L-lysyl-[protein] + NAD(+) + H2O = 2''-O-hexadecanoyl-ADP-D-ribose + nicotinamide + L-lysyl-[protein]</text>
        <dbReference type="Rhea" id="RHEA:70563"/>
        <dbReference type="Rhea" id="RHEA-COMP:9752"/>
        <dbReference type="Rhea" id="RHEA-COMP:14175"/>
        <dbReference type="ChEBI" id="CHEBI:15377"/>
        <dbReference type="ChEBI" id="CHEBI:17154"/>
        <dbReference type="ChEBI" id="CHEBI:29969"/>
        <dbReference type="ChEBI" id="CHEBI:57540"/>
        <dbReference type="ChEBI" id="CHEBI:138936"/>
        <dbReference type="ChEBI" id="CHEBI:189673"/>
    </reaction>
    <physiologicalReaction direction="left-to-right" evidence="6">
        <dbReference type="Rhea" id="RHEA:70564"/>
    </physiologicalReaction>
</comment>
<evidence type="ECO:0000256" key="8">
    <source>
        <dbReference type="PROSITE-ProRule" id="PRU00236"/>
    </source>
</evidence>